<evidence type="ECO:0000259" key="17">
    <source>
        <dbReference type="PROSITE" id="PS51194"/>
    </source>
</evidence>
<keyword evidence="5" id="KW-0378">Hydrolase</keyword>
<dbReference type="GO" id="GO:0008270">
    <property type="term" value="F:zinc ion binding"/>
    <property type="evidence" value="ECO:0007669"/>
    <property type="project" value="UniProtKB-KW"/>
</dbReference>
<evidence type="ECO:0000256" key="5">
    <source>
        <dbReference type="ARBA" id="ARBA00022801"/>
    </source>
</evidence>
<dbReference type="PROSITE" id="PS50118">
    <property type="entry name" value="HMG_BOX_2"/>
    <property type="match status" value="1"/>
</dbReference>
<dbReference type="Gene3D" id="3.30.1740.10">
    <property type="entry name" value="Zinc finger, PARP-type"/>
    <property type="match status" value="1"/>
</dbReference>
<dbReference type="SMART" id="SM00490">
    <property type="entry name" value="HELICc"/>
    <property type="match status" value="1"/>
</dbReference>
<dbReference type="InterPro" id="IPR050628">
    <property type="entry name" value="SNF2_RAD54_helicase_TF"/>
</dbReference>
<dbReference type="SMART" id="SM00398">
    <property type="entry name" value="HMG"/>
    <property type="match status" value="1"/>
</dbReference>
<dbReference type="SMART" id="SM00249">
    <property type="entry name" value="PHD"/>
    <property type="match status" value="1"/>
</dbReference>
<feature type="compositionally biased region" description="Basic residues" evidence="12">
    <location>
        <begin position="899"/>
        <end position="912"/>
    </location>
</feature>
<proteinExistence type="predicted"/>
<dbReference type="GO" id="GO:0004386">
    <property type="term" value="F:helicase activity"/>
    <property type="evidence" value="ECO:0007669"/>
    <property type="project" value="UniProtKB-KW"/>
</dbReference>
<dbReference type="PANTHER" id="PTHR45626">
    <property type="entry name" value="TRANSCRIPTION TERMINATION FACTOR 2-RELATED"/>
    <property type="match status" value="1"/>
</dbReference>
<dbReference type="CDD" id="cd18793">
    <property type="entry name" value="SF2_C_SNF"/>
    <property type="match status" value="1"/>
</dbReference>
<dbReference type="SMART" id="SM01336">
    <property type="entry name" value="zf-PARP"/>
    <property type="match status" value="1"/>
</dbReference>
<dbReference type="Gene3D" id="3.40.50.300">
    <property type="entry name" value="P-loop containing nucleotide triphosphate hydrolases"/>
    <property type="match status" value="1"/>
</dbReference>
<dbReference type="InterPro" id="IPR038718">
    <property type="entry name" value="SNF2-like_sf"/>
</dbReference>
<evidence type="ECO:0000259" key="15">
    <source>
        <dbReference type="PROSITE" id="PS50118"/>
    </source>
</evidence>
<evidence type="ECO:0000259" key="14">
    <source>
        <dbReference type="PROSITE" id="PS50089"/>
    </source>
</evidence>
<dbReference type="Gene3D" id="3.40.50.10810">
    <property type="entry name" value="Tandem AAA-ATPase domain"/>
    <property type="match status" value="2"/>
</dbReference>
<protein>
    <submittedName>
        <fullName evidence="18">Uncharacterized protein</fullName>
    </submittedName>
</protein>
<dbReference type="GO" id="GO:0006289">
    <property type="term" value="P:nucleotide-excision repair"/>
    <property type="evidence" value="ECO:0007669"/>
    <property type="project" value="TreeGrafter"/>
</dbReference>
<sequence>MASNEYYYGYCRSCEKPCWRRRAVQEDPVHYAIVETARSGQSCCTRGCGELIAKGSLRIGIPLKDSRGCGGAISAWTHVECTMLTQLRDPSLKPKFDVERHVYGLDALDGASRASVVAEFSKEDREADKTLDPEDEAFLPQRALPRVAPPPNIALPLLPYQEEGFGWMLRRERESNGGILADEMGMGKTLQCVSLMAHDACERAKTKASLPITLAQDEEAYGYALPDSTLVVAPSSALWQWKDEIEKFWVSSKDEKGRPLEAPTVEVYYGNRKRVTPERLQKADVVLTSYPVLEYEYRREHARCKVKCPCCAKLMLPRKLRQHLKYMCGPYARRTAGQQKTERAAGDRAAASSTKKKKKKRSPAKPKPAKTALSFYKAATRDEAKAELPDGAPNKDIAALQTKQWKALDAAARRPYVSLAETDKARHARDVKTYEALLKEFEAQASDADDEAAAPPPATQGTQLAPPPRRAGVPTPRAIYQELMASAGRADEIIPQFQRGRAGPVPPGVAEAGAPYRARAAGRAAAPPARKRRKEAPPPPDAVLDIDEACVVCGRPTVDAAGAAEAGVLVCDGDPTHECHLRCAGLESVPRGTWFCPLCRGLAASAEAAAARRVTPDAVEPSKPSSKPSSKPAAKPAAKPRARRPAAPAPAPAPAAEAAPPAPQLELGETVLVGRTGHVATVERAPGAGDEVLVRWESTGHCEEVALADVEKLSAGRSSRRSRVLHERGGGGSSDDDDAPPPPRRPSRAERALADTLTPGARDGAPSAVGTDLTASRARRARAPAPAAAAPADDDSASLECKPRKRKSAGSDDDADFRPVASASDVSSSDDDGDDASDSDDAMKAKRTKVTKVKRAPPPAALVVDVDAVDDEAARLRAIDALVEQAIARRAAELDVSVKKKPAKTKKRKSKKAAADDSSSSSSSEEEEEEAKDRRVFAAPDLVNDVEGVDLAGSLLHCGRWQRVVLDEAHRIKGFTSSTAKAAFALRAERRWGLTGTPLQNRVKELQSLVRFLKVDPYAYYFCSRKGCDCKTLHWAFGARGARCEHCDHPPMSHYNCFNRKILKPIEQAGYAGAGARALRTLRGDILNVVMLRRTKAERAADLKLPPLEIRVEELTLSPPEQDFYNCLYKKTKSRFDAFVRKGTAMHNYAHIFELLARMRQCLDHPYLVVHGKDAEHAMDAAAPGFYDLCACCNAQIQDAADCAVAACRHTFHRDCAAQIVDEANQRGEAPECPTCFQPLTLQVSRVHGVAEEDVDDGEKPKAKPRKKQKQATIDKGLKTLGLKKSDPLPALARESDSEEEEALDLEALPQQTQDENRVDAATRDVCVVCLDAPRDTMLFNCGHVCACASCVDQLKKRDFSCPVCREPIKRVARVNSEGKGSRLGRASILQKIDLRKWRTSTKVEACFNAIDSDRKADPAVKSIIFSQYRTMLDLMEWRLRLGGQRVVKLTGDMPLAERKSVLARFKSDSSIAAILLSLKAGGEGLNLQEASRVYLLEPWWNPAVEMQAIQRAHRIGQSKKVVATRFVTTSANEPTIEQQMFRLQEKKRLVFEGTVDGSAASFSKLTLEDLAFLFHRGSRS</sequence>
<evidence type="ECO:0000313" key="18">
    <source>
        <dbReference type="EMBL" id="CAH0371807.1"/>
    </source>
</evidence>
<dbReference type="GO" id="GO:0016787">
    <property type="term" value="F:hydrolase activity"/>
    <property type="evidence" value="ECO:0007669"/>
    <property type="project" value="UniProtKB-KW"/>
</dbReference>
<dbReference type="Proteomes" id="UP000789595">
    <property type="component" value="Unassembled WGS sequence"/>
</dbReference>
<dbReference type="SMART" id="SM00487">
    <property type="entry name" value="DEXDc"/>
    <property type="match status" value="1"/>
</dbReference>
<dbReference type="SUPFAM" id="SSF47095">
    <property type="entry name" value="HMG-box"/>
    <property type="match status" value="1"/>
</dbReference>
<dbReference type="GO" id="GO:0005634">
    <property type="term" value="C:nucleus"/>
    <property type="evidence" value="ECO:0007669"/>
    <property type="project" value="UniProtKB-SubCell"/>
</dbReference>
<evidence type="ECO:0000256" key="10">
    <source>
        <dbReference type="PROSITE-ProRule" id="PRU00175"/>
    </source>
</evidence>
<feature type="domain" description="RING-type" evidence="14">
    <location>
        <begin position="1190"/>
        <end position="1236"/>
    </location>
</feature>
<evidence type="ECO:0000259" key="16">
    <source>
        <dbReference type="PROSITE" id="PS51192"/>
    </source>
</evidence>
<evidence type="ECO:0000256" key="7">
    <source>
        <dbReference type="ARBA" id="ARBA00022833"/>
    </source>
</evidence>
<dbReference type="GO" id="GO:0005524">
    <property type="term" value="F:ATP binding"/>
    <property type="evidence" value="ECO:0007669"/>
    <property type="project" value="UniProtKB-KW"/>
</dbReference>
<keyword evidence="7" id="KW-0862">Zinc</keyword>
<dbReference type="Pfam" id="PF00505">
    <property type="entry name" value="HMG_box"/>
    <property type="match status" value="1"/>
</dbReference>
<comment type="subcellular location">
    <subcellularLocation>
        <location evidence="1">Nucleus</location>
    </subcellularLocation>
</comment>
<feature type="region of interest" description="Disordered" evidence="12">
    <location>
        <begin position="521"/>
        <end position="541"/>
    </location>
</feature>
<dbReference type="OrthoDB" id="448448at2759"/>
<feature type="region of interest" description="Disordered" evidence="12">
    <location>
        <begin position="445"/>
        <end position="473"/>
    </location>
</feature>
<name>A0A8J2SQ84_9STRA</name>
<dbReference type="SUPFAM" id="SSF52540">
    <property type="entry name" value="P-loop containing nucleoside triphosphate hydrolases"/>
    <property type="match status" value="3"/>
</dbReference>
<feature type="domain" description="PARP-type" evidence="13">
    <location>
        <begin position="34"/>
        <end position="116"/>
    </location>
</feature>
<feature type="region of interest" description="Disordered" evidence="12">
    <location>
        <begin position="896"/>
        <end position="933"/>
    </location>
</feature>
<evidence type="ECO:0000256" key="8">
    <source>
        <dbReference type="ARBA" id="ARBA00022840"/>
    </source>
</evidence>
<feature type="compositionally biased region" description="Basic residues" evidence="12">
    <location>
        <begin position="845"/>
        <end position="855"/>
    </location>
</feature>
<evidence type="ECO:0000256" key="4">
    <source>
        <dbReference type="ARBA" id="ARBA00022771"/>
    </source>
</evidence>
<dbReference type="PROSITE" id="PS50089">
    <property type="entry name" value="ZF_RING_2"/>
    <property type="match status" value="2"/>
</dbReference>
<dbReference type="InterPro" id="IPR001841">
    <property type="entry name" value="Znf_RING"/>
</dbReference>
<evidence type="ECO:0000256" key="1">
    <source>
        <dbReference type="ARBA" id="ARBA00004123"/>
    </source>
</evidence>
<dbReference type="SUPFAM" id="SSF57903">
    <property type="entry name" value="FYVE/PHD zinc finger"/>
    <property type="match status" value="1"/>
</dbReference>
<dbReference type="PROSITE" id="PS50064">
    <property type="entry name" value="ZF_PARP_2"/>
    <property type="match status" value="1"/>
</dbReference>
<keyword evidence="2" id="KW-0479">Metal-binding</keyword>
<dbReference type="Pfam" id="PF13920">
    <property type="entry name" value="zf-C3HC4_3"/>
    <property type="match status" value="1"/>
</dbReference>
<dbReference type="InterPro" id="IPR036957">
    <property type="entry name" value="Znf_PARP_sf"/>
</dbReference>
<dbReference type="InterPro" id="IPR000330">
    <property type="entry name" value="SNF2_N"/>
</dbReference>
<dbReference type="Gene3D" id="1.10.30.10">
    <property type="entry name" value="High mobility group box domain"/>
    <property type="match status" value="1"/>
</dbReference>
<feature type="region of interest" description="Disordered" evidence="12">
    <location>
        <begin position="613"/>
        <end position="661"/>
    </location>
</feature>
<organism evidence="18 19">
    <name type="scientific">Pelagomonas calceolata</name>
    <dbReference type="NCBI Taxonomy" id="35677"/>
    <lineage>
        <taxon>Eukaryota</taxon>
        <taxon>Sar</taxon>
        <taxon>Stramenopiles</taxon>
        <taxon>Ochrophyta</taxon>
        <taxon>Pelagophyceae</taxon>
        <taxon>Pelagomonadales</taxon>
        <taxon>Pelagomonadaceae</taxon>
        <taxon>Pelagomonas</taxon>
    </lineage>
</organism>
<feature type="region of interest" description="Disordered" evidence="12">
    <location>
        <begin position="336"/>
        <end position="373"/>
    </location>
</feature>
<dbReference type="InterPro" id="IPR001650">
    <property type="entry name" value="Helicase_C-like"/>
</dbReference>
<dbReference type="InterPro" id="IPR011011">
    <property type="entry name" value="Znf_FYVE_PHD"/>
</dbReference>
<gene>
    <name evidence="18" type="ORF">PECAL_3P17610</name>
</gene>
<dbReference type="SMART" id="SM00184">
    <property type="entry name" value="RING"/>
    <property type="match status" value="3"/>
</dbReference>
<keyword evidence="4 10" id="KW-0863">Zinc-finger</keyword>
<dbReference type="SUPFAM" id="SSF57850">
    <property type="entry name" value="RING/U-box"/>
    <property type="match status" value="2"/>
</dbReference>
<comment type="caution">
    <text evidence="18">The sequence shown here is derived from an EMBL/GenBank/DDBJ whole genome shotgun (WGS) entry which is preliminary data.</text>
</comment>
<feature type="domain" description="RING-type" evidence="14">
    <location>
        <begin position="1327"/>
        <end position="1366"/>
    </location>
</feature>
<dbReference type="GO" id="GO:0003677">
    <property type="term" value="F:DNA binding"/>
    <property type="evidence" value="ECO:0007669"/>
    <property type="project" value="UniProtKB-UniRule"/>
</dbReference>
<reference evidence="18" key="1">
    <citation type="submission" date="2021-11" db="EMBL/GenBank/DDBJ databases">
        <authorList>
            <consortium name="Genoscope - CEA"/>
            <person name="William W."/>
        </authorList>
    </citation>
    <scope>NUCLEOTIDE SEQUENCE</scope>
</reference>
<accession>A0A8J2SQ84</accession>
<dbReference type="InterPro" id="IPR027417">
    <property type="entry name" value="P-loop_NTPase"/>
</dbReference>
<keyword evidence="8" id="KW-0067">ATP-binding</keyword>
<dbReference type="InterPro" id="IPR049730">
    <property type="entry name" value="SNF2/RAD54-like_C"/>
</dbReference>
<dbReference type="InterPro" id="IPR013083">
    <property type="entry name" value="Znf_RING/FYVE/PHD"/>
</dbReference>
<evidence type="ECO:0000256" key="3">
    <source>
        <dbReference type="ARBA" id="ARBA00022741"/>
    </source>
</evidence>
<dbReference type="Pfam" id="PF00271">
    <property type="entry name" value="Helicase_C"/>
    <property type="match status" value="1"/>
</dbReference>
<dbReference type="InterPro" id="IPR014001">
    <property type="entry name" value="Helicase_ATP-bd"/>
</dbReference>
<dbReference type="Pfam" id="PF00176">
    <property type="entry name" value="SNF2-rel_dom"/>
    <property type="match status" value="3"/>
</dbReference>
<feature type="DNA-binding region" description="HMG box" evidence="11">
    <location>
        <begin position="366"/>
        <end position="435"/>
    </location>
</feature>
<dbReference type="InterPro" id="IPR001510">
    <property type="entry name" value="Znf_PARP"/>
</dbReference>
<evidence type="ECO:0000256" key="6">
    <source>
        <dbReference type="ARBA" id="ARBA00022806"/>
    </source>
</evidence>
<feature type="region of interest" description="Disordered" evidence="12">
    <location>
        <begin position="1251"/>
        <end position="1317"/>
    </location>
</feature>
<dbReference type="PROSITE" id="PS51192">
    <property type="entry name" value="HELICASE_ATP_BIND_1"/>
    <property type="match status" value="1"/>
</dbReference>
<evidence type="ECO:0000313" key="19">
    <source>
        <dbReference type="Proteomes" id="UP000789595"/>
    </source>
</evidence>
<dbReference type="GO" id="GO:0008094">
    <property type="term" value="F:ATP-dependent activity, acting on DNA"/>
    <property type="evidence" value="ECO:0007669"/>
    <property type="project" value="TreeGrafter"/>
</dbReference>
<feature type="domain" description="HMG box" evidence="15">
    <location>
        <begin position="366"/>
        <end position="435"/>
    </location>
</feature>
<evidence type="ECO:0000259" key="13">
    <source>
        <dbReference type="PROSITE" id="PS50064"/>
    </source>
</evidence>
<keyword evidence="9 11" id="KW-0539">Nucleus</keyword>
<feature type="compositionally biased region" description="Acidic residues" evidence="12">
    <location>
        <begin position="828"/>
        <end position="840"/>
    </location>
</feature>
<dbReference type="PANTHER" id="PTHR45626:SF12">
    <property type="entry name" value="DNA REPAIR PROTEIN RAD16"/>
    <property type="match status" value="1"/>
</dbReference>
<evidence type="ECO:0000256" key="12">
    <source>
        <dbReference type="SAM" id="MobiDB-lite"/>
    </source>
</evidence>
<evidence type="ECO:0000256" key="11">
    <source>
        <dbReference type="PROSITE-ProRule" id="PRU00267"/>
    </source>
</evidence>
<keyword evidence="3" id="KW-0547">Nucleotide-binding</keyword>
<keyword evidence="6" id="KW-0347">Helicase</keyword>
<dbReference type="InterPro" id="IPR009071">
    <property type="entry name" value="HMG_box_dom"/>
</dbReference>
<evidence type="ECO:0000256" key="2">
    <source>
        <dbReference type="ARBA" id="ARBA00022723"/>
    </source>
</evidence>
<keyword evidence="11" id="KW-0238">DNA-binding</keyword>
<dbReference type="InterPro" id="IPR036910">
    <property type="entry name" value="HMG_box_dom_sf"/>
</dbReference>
<feature type="compositionally biased region" description="Low complexity" evidence="12">
    <location>
        <begin position="621"/>
        <end position="637"/>
    </location>
</feature>
<feature type="region of interest" description="Disordered" evidence="12">
    <location>
        <begin position="712"/>
        <end position="855"/>
    </location>
</feature>
<dbReference type="EMBL" id="CAKKNE010000003">
    <property type="protein sequence ID" value="CAH0371807.1"/>
    <property type="molecule type" value="Genomic_DNA"/>
</dbReference>
<feature type="domain" description="Helicase ATP-binding" evidence="16">
    <location>
        <begin position="953"/>
        <end position="1016"/>
    </location>
</feature>
<dbReference type="Gene3D" id="3.30.40.10">
    <property type="entry name" value="Zinc/RING finger domain, C3HC4 (zinc finger)"/>
    <property type="match status" value="3"/>
</dbReference>
<dbReference type="SUPFAM" id="SSF57716">
    <property type="entry name" value="Glucocorticoid receptor-like (DNA-binding domain)"/>
    <property type="match status" value="1"/>
</dbReference>
<feature type="domain" description="Helicase C-terminal" evidence="17">
    <location>
        <begin position="1403"/>
        <end position="1563"/>
    </location>
</feature>
<dbReference type="PROSITE" id="PS51194">
    <property type="entry name" value="HELICASE_CTER"/>
    <property type="match status" value="1"/>
</dbReference>
<dbReference type="InterPro" id="IPR001965">
    <property type="entry name" value="Znf_PHD"/>
</dbReference>
<evidence type="ECO:0000256" key="9">
    <source>
        <dbReference type="ARBA" id="ARBA00023242"/>
    </source>
</evidence>
<feature type="compositionally biased region" description="Basic residues" evidence="12">
    <location>
        <begin position="354"/>
        <end position="368"/>
    </location>
</feature>
<keyword evidence="19" id="KW-1185">Reference proteome</keyword>